<dbReference type="OrthoDB" id="9983560at2759"/>
<gene>
    <name evidence="2" type="ORF">CGLO_10506</name>
</gene>
<dbReference type="HOGENOM" id="CLU_2670915_0_0_1"/>
<protein>
    <submittedName>
        <fullName evidence="2">Uncharacterized protein</fullName>
    </submittedName>
</protein>
<evidence type="ECO:0000313" key="2">
    <source>
        <dbReference type="EMBL" id="EQB50082.1"/>
    </source>
</evidence>
<dbReference type="EMBL" id="AMYD01002143">
    <property type="protein sequence ID" value="EQB50082.1"/>
    <property type="molecule type" value="Genomic_DNA"/>
</dbReference>
<dbReference type="eggNOG" id="ENOG502QQWK">
    <property type="taxonomic scope" value="Eukaryota"/>
</dbReference>
<accession>T0K3I9</accession>
<evidence type="ECO:0000313" key="3">
    <source>
        <dbReference type="Proteomes" id="UP000015530"/>
    </source>
</evidence>
<organism evidence="2 3">
    <name type="scientific">Colletotrichum gloeosporioides (strain Cg-14)</name>
    <name type="common">Anthracnose fungus</name>
    <name type="synonym">Glomerella cingulata</name>
    <dbReference type="NCBI Taxonomy" id="1237896"/>
    <lineage>
        <taxon>Eukaryota</taxon>
        <taxon>Fungi</taxon>
        <taxon>Dikarya</taxon>
        <taxon>Ascomycota</taxon>
        <taxon>Pezizomycotina</taxon>
        <taxon>Sordariomycetes</taxon>
        <taxon>Hypocreomycetidae</taxon>
        <taxon>Glomerellales</taxon>
        <taxon>Glomerellaceae</taxon>
        <taxon>Colletotrichum</taxon>
        <taxon>Colletotrichum gloeosporioides species complex</taxon>
    </lineage>
</organism>
<feature type="region of interest" description="Disordered" evidence="1">
    <location>
        <begin position="1"/>
        <end position="21"/>
    </location>
</feature>
<proteinExistence type="predicted"/>
<dbReference type="STRING" id="1237896.T0K3I9"/>
<evidence type="ECO:0000256" key="1">
    <source>
        <dbReference type="SAM" id="MobiDB-lite"/>
    </source>
</evidence>
<dbReference type="Proteomes" id="UP000015530">
    <property type="component" value="Unassembled WGS sequence"/>
</dbReference>
<name>T0K3I9_COLGC</name>
<comment type="caution">
    <text evidence="2">The sequence shown here is derived from an EMBL/GenBank/DDBJ whole genome shotgun (WGS) entry which is preliminary data.</text>
</comment>
<dbReference type="AlphaFoldDB" id="T0K3I9"/>
<sequence length="75" mass="7215">MLPVAAVSGAAGGGGATVSRLTPAAPLTNNVQKMARVLEAVGPRAEPPSSGISNPTIAGGLIASSIPDDNALNPV</sequence>
<reference evidence="3" key="1">
    <citation type="journal article" date="2013" name="Mol. Plant Microbe Interact.">
        <title>Global aspects of pacC regulation of pathogenicity genes in Colletotrichum gloeosporioides as revealed by transcriptome analysis.</title>
        <authorList>
            <person name="Alkan N."/>
            <person name="Meng X."/>
            <person name="Friedlander G."/>
            <person name="Reuveni E."/>
            <person name="Sukno S."/>
            <person name="Sherman A."/>
            <person name="Thon M."/>
            <person name="Fluhr R."/>
            <person name="Prusky D."/>
        </authorList>
    </citation>
    <scope>NUCLEOTIDE SEQUENCE [LARGE SCALE GENOMIC DNA]</scope>
    <source>
        <strain evidence="3">Cg-14</strain>
    </source>
</reference>